<evidence type="ECO:0000313" key="3">
    <source>
        <dbReference type="Proteomes" id="UP000321635"/>
    </source>
</evidence>
<sequence>MPEAPPRSLSGSLFVMLLLGAALSIIVMIGGAVLALPTHIPINYNEGWNAYAALRAVGLGGGPLYPAPGGLIFNNYPPLSFLIVGELGRLDGDMIVAGRIVALAALFISAFLASVIARRCGATPRGAVCAALLPLLYVSAFSHDYVAMNDPQWLGIALMLGGVTIFLGRAGNWRLIAAAALMVTAGMVKHNLIAWPLAITMQLGVDAFGSSTADGRRSAQTRLFIWLASASAFVLFAVGVCLAAYGPEFLIALLRHPRVVDPSLALRGMRRTSEILTLTLVATTLARRATPLRHRTFAVSAAIFAVASALLQRCGEGVALNAWFEALVALSILTGVALSPPATPSGDARRERRAVVLLLLAIAPFLIGAPVLLPRGVAAIASVGQSSSEWNTFIAKIHDEPGDVACHMNALCYWAGKSNQIDVFNYAEYVRRGGSDAAFRQLLASGRLAMFVLPATFEQPQRRGRPEPEKQGQRRLLQPVLDTFRAADVSPDGQSRLYLAPPP</sequence>
<dbReference type="OrthoDB" id="128991at2"/>
<feature type="transmembrane region" description="Helical" evidence="1">
    <location>
        <begin position="127"/>
        <end position="146"/>
    </location>
</feature>
<keyword evidence="1" id="KW-1133">Transmembrane helix</keyword>
<feature type="transmembrane region" description="Helical" evidence="1">
    <location>
        <begin position="223"/>
        <end position="245"/>
    </location>
</feature>
<evidence type="ECO:0000313" key="2">
    <source>
        <dbReference type="EMBL" id="GEN60082.1"/>
    </source>
</evidence>
<feature type="transmembrane region" description="Helical" evidence="1">
    <location>
        <begin position="152"/>
        <end position="168"/>
    </location>
</feature>
<evidence type="ECO:0000256" key="1">
    <source>
        <dbReference type="SAM" id="Phobius"/>
    </source>
</evidence>
<feature type="transmembrane region" description="Helical" evidence="1">
    <location>
        <begin position="94"/>
        <end position="115"/>
    </location>
</feature>
<keyword evidence="1" id="KW-0472">Membrane</keyword>
<dbReference type="AlphaFoldDB" id="A0A511XB02"/>
<reference evidence="2 3" key="1">
    <citation type="submission" date="2019-07" db="EMBL/GenBank/DDBJ databases">
        <title>Whole genome shotgun sequence of Acetobacter nitrogenifigens NBRC 105050.</title>
        <authorList>
            <person name="Hosoyama A."/>
            <person name="Uohara A."/>
            <person name="Ohji S."/>
            <person name="Ichikawa N."/>
        </authorList>
    </citation>
    <scope>NUCLEOTIDE SEQUENCE [LARGE SCALE GENOMIC DNA]</scope>
    <source>
        <strain evidence="2 3">NBRC 105050</strain>
    </source>
</reference>
<dbReference type="EMBL" id="BJYF01000011">
    <property type="protein sequence ID" value="GEN60082.1"/>
    <property type="molecule type" value="Genomic_DNA"/>
</dbReference>
<organism evidence="2 3">
    <name type="scientific">Acetobacter nitrogenifigens DSM 23921 = NBRC 105050</name>
    <dbReference type="NCBI Taxonomy" id="1120919"/>
    <lineage>
        <taxon>Bacteria</taxon>
        <taxon>Pseudomonadati</taxon>
        <taxon>Pseudomonadota</taxon>
        <taxon>Alphaproteobacteria</taxon>
        <taxon>Acetobacterales</taxon>
        <taxon>Acetobacteraceae</taxon>
        <taxon>Acetobacter</taxon>
    </lineage>
</organism>
<keyword evidence="3" id="KW-1185">Reference proteome</keyword>
<gene>
    <name evidence="2" type="ORF">ANI02nite_19660</name>
</gene>
<comment type="caution">
    <text evidence="2">The sequence shown here is derived from an EMBL/GenBank/DDBJ whole genome shotgun (WGS) entry which is preliminary data.</text>
</comment>
<feature type="transmembrane region" description="Helical" evidence="1">
    <location>
        <begin position="12"/>
        <end position="36"/>
    </location>
</feature>
<dbReference type="Proteomes" id="UP000321635">
    <property type="component" value="Unassembled WGS sequence"/>
</dbReference>
<evidence type="ECO:0008006" key="4">
    <source>
        <dbReference type="Google" id="ProtNLM"/>
    </source>
</evidence>
<protein>
    <recommendedName>
        <fullName evidence="4">Glycosyltransferase RgtA/B/C/D-like domain-containing protein</fullName>
    </recommendedName>
</protein>
<keyword evidence="1" id="KW-0812">Transmembrane</keyword>
<name>A0A511XB02_9PROT</name>
<feature type="transmembrane region" description="Helical" evidence="1">
    <location>
        <begin position="354"/>
        <end position="373"/>
    </location>
</feature>
<dbReference type="RefSeq" id="WP_026397078.1">
    <property type="nucleotide sequence ID" value="NZ_AUBI01000003.1"/>
</dbReference>
<feature type="transmembrane region" description="Helical" evidence="1">
    <location>
        <begin position="323"/>
        <end position="342"/>
    </location>
</feature>
<accession>A0A511XB02</accession>
<proteinExistence type="predicted"/>